<accession>A0AAJ2MUI6</accession>
<evidence type="ECO:0000313" key="2">
    <source>
        <dbReference type="EMBL" id="MDT3468645.1"/>
    </source>
</evidence>
<keyword evidence="1" id="KW-0472">Membrane</keyword>
<protein>
    <recommendedName>
        <fullName evidence="4">Transmembrane protein</fullName>
    </recommendedName>
</protein>
<dbReference type="RefSeq" id="WP_312562326.1">
    <property type="nucleotide sequence ID" value="NZ_JAVSKO010000004.1"/>
</dbReference>
<reference evidence="2" key="1">
    <citation type="submission" date="2023-07" db="EMBL/GenBank/DDBJ databases">
        <title>Comparative genomics of clinical Stenotrophomonas maltophilia isolates reveals regions of diversity which correlate with colonization and persistence in vivo.</title>
        <authorList>
            <person name="Mcdaniel M.S."/>
            <person name="Swords W.E."/>
            <person name="Sumpter N.A."/>
            <person name="Lindgren N.R."/>
            <person name="Billiot C.E."/>
        </authorList>
    </citation>
    <scope>NUCLEOTIDE SEQUENCE</scope>
    <source>
        <strain evidence="2">Ism4</strain>
    </source>
</reference>
<evidence type="ECO:0008006" key="4">
    <source>
        <dbReference type="Google" id="ProtNLM"/>
    </source>
</evidence>
<organism evidence="2 3">
    <name type="scientific">Stenotrophomonas maltophilia</name>
    <name type="common">Pseudomonas maltophilia</name>
    <name type="synonym">Xanthomonas maltophilia</name>
    <dbReference type="NCBI Taxonomy" id="40324"/>
    <lineage>
        <taxon>Bacteria</taxon>
        <taxon>Pseudomonadati</taxon>
        <taxon>Pseudomonadota</taxon>
        <taxon>Gammaproteobacteria</taxon>
        <taxon>Lysobacterales</taxon>
        <taxon>Lysobacteraceae</taxon>
        <taxon>Stenotrophomonas</taxon>
        <taxon>Stenotrophomonas maltophilia group</taxon>
    </lineage>
</organism>
<feature type="transmembrane region" description="Helical" evidence="1">
    <location>
        <begin position="38"/>
        <end position="57"/>
    </location>
</feature>
<keyword evidence="1" id="KW-1133">Transmembrane helix</keyword>
<evidence type="ECO:0000313" key="3">
    <source>
        <dbReference type="Proteomes" id="UP001251948"/>
    </source>
</evidence>
<proteinExistence type="predicted"/>
<evidence type="ECO:0000256" key="1">
    <source>
        <dbReference type="SAM" id="Phobius"/>
    </source>
</evidence>
<gene>
    <name evidence="2" type="ORF">ROV92_11675</name>
</gene>
<comment type="caution">
    <text evidence="2">The sequence shown here is derived from an EMBL/GenBank/DDBJ whole genome shotgun (WGS) entry which is preliminary data.</text>
</comment>
<dbReference type="EMBL" id="JAVSKO010000004">
    <property type="protein sequence ID" value="MDT3468645.1"/>
    <property type="molecule type" value="Genomic_DNA"/>
</dbReference>
<keyword evidence="1" id="KW-0812">Transmembrane</keyword>
<sequence>MKDWKTNDYFSWKSWSRIQAEKRDAELAKNSASPIPRLLGLGVLALCIIAGFIYVILSFGR</sequence>
<dbReference type="AlphaFoldDB" id="A0AAJ2MUI6"/>
<dbReference type="Proteomes" id="UP001251948">
    <property type="component" value="Unassembled WGS sequence"/>
</dbReference>
<name>A0AAJ2MUI6_STEMA</name>